<feature type="region of interest" description="Disordered" evidence="2">
    <location>
        <begin position="289"/>
        <end position="312"/>
    </location>
</feature>
<evidence type="ECO:0008006" key="5">
    <source>
        <dbReference type="Google" id="ProtNLM"/>
    </source>
</evidence>
<feature type="coiled-coil region" evidence="1">
    <location>
        <begin position="251"/>
        <end position="278"/>
    </location>
</feature>
<comment type="caution">
    <text evidence="3">The sequence shown here is derived from an EMBL/GenBank/DDBJ whole genome shotgun (WGS) entry which is preliminary data.</text>
</comment>
<feature type="compositionally biased region" description="Pro residues" evidence="2">
    <location>
        <begin position="301"/>
        <end position="312"/>
    </location>
</feature>
<evidence type="ECO:0000256" key="1">
    <source>
        <dbReference type="SAM" id="Coils"/>
    </source>
</evidence>
<evidence type="ECO:0000256" key="2">
    <source>
        <dbReference type="SAM" id="MobiDB-lite"/>
    </source>
</evidence>
<dbReference type="EMBL" id="JASCZI010241868">
    <property type="protein sequence ID" value="MED6207900.1"/>
    <property type="molecule type" value="Genomic_DNA"/>
</dbReference>
<sequence>MGEENESVRGPRDPSGLFAVEIVCVCSEFGVGNKVDRMARFDQRNCISFFRLHRGYEFKIYESWQMRAAKRLCEIMHGIRNKGAPHGWIRDDLWNRLIEFWRREDFKKLKQVNKRNRASSTGGSLHTGGSTTYEATRERMALELGRTPTQSEVFVRTHTRKEDREWVDKRSADVNDAYDAELKRLQDERQAIIDAGGPEPPPPPSTRPLCGHGKRAAASGGGGDLWHRCDPDDDDTASGPPDLREQVTLLNREITQQVRTLESTVQTQSQEVSDLRKAYSDMYSFLTQMRSGESSSGAMPHMPPPPLPLPPL</sequence>
<dbReference type="Proteomes" id="UP001341840">
    <property type="component" value="Unassembled WGS sequence"/>
</dbReference>
<evidence type="ECO:0000313" key="3">
    <source>
        <dbReference type="EMBL" id="MED6207900.1"/>
    </source>
</evidence>
<reference evidence="3 4" key="1">
    <citation type="journal article" date="2023" name="Plants (Basel)">
        <title>Bridging the Gap: Combining Genomics and Transcriptomics Approaches to Understand Stylosanthes scabra, an Orphan Legume from the Brazilian Caatinga.</title>
        <authorList>
            <person name="Ferreira-Neto J.R.C."/>
            <person name="da Silva M.D."/>
            <person name="Binneck E."/>
            <person name="de Melo N.F."/>
            <person name="da Silva R.H."/>
            <person name="de Melo A.L.T.M."/>
            <person name="Pandolfi V."/>
            <person name="Bustamante F.O."/>
            <person name="Brasileiro-Vidal A.C."/>
            <person name="Benko-Iseppon A.M."/>
        </authorList>
    </citation>
    <scope>NUCLEOTIDE SEQUENCE [LARGE SCALE GENOMIC DNA]</scope>
    <source>
        <tissue evidence="3">Leaves</tissue>
    </source>
</reference>
<protein>
    <recommendedName>
        <fullName evidence="5">Transposase</fullName>
    </recommendedName>
</protein>
<dbReference type="Pfam" id="PF03004">
    <property type="entry name" value="Transposase_24"/>
    <property type="match status" value="1"/>
</dbReference>
<keyword evidence="4" id="KW-1185">Reference proteome</keyword>
<accession>A0ABU6YDF5</accession>
<organism evidence="3 4">
    <name type="scientific">Stylosanthes scabra</name>
    <dbReference type="NCBI Taxonomy" id="79078"/>
    <lineage>
        <taxon>Eukaryota</taxon>
        <taxon>Viridiplantae</taxon>
        <taxon>Streptophyta</taxon>
        <taxon>Embryophyta</taxon>
        <taxon>Tracheophyta</taxon>
        <taxon>Spermatophyta</taxon>
        <taxon>Magnoliopsida</taxon>
        <taxon>eudicotyledons</taxon>
        <taxon>Gunneridae</taxon>
        <taxon>Pentapetalae</taxon>
        <taxon>rosids</taxon>
        <taxon>fabids</taxon>
        <taxon>Fabales</taxon>
        <taxon>Fabaceae</taxon>
        <taxon>Papilionoideae</taxon>
        <taxon>50 kb inversion clade</taxon>
        <taxon>dalbergioids sensu lato</taxon>
        <taxon>Dalbergieae</taxon>
        <taxon>Pterocarpus clade</taxon>
        <taxon>Stylosanthes</taxon>
    </lineage>
</organism>
<evidence type="ECO:0000313" key="4">
    <source>
        <dbReference type="Proteomes" id="UP001341840"/>
    </source>
</evidence>
<proteinExistence type="predicted"/>
<dbReference type="InterPro" id="IPR004252">
    <property type="entry name" value="Probable_transposase_24"/>
</dbReference>
<name>A0ABU6YDF5_9FABA</name>
<feature type="non-terminal residue" evidence="3">
    <location>
        <position position="312"/>
    </location>
</feature>
<feature type="region of interest" description="Disordered" evidence="2">
    <location>
        <begin position="194"/>
        <end position="242"/>
    </location>
</feature>
<gene>
    <name evidence="3" type="ORF">PIB30_039898</name>
</gene>
<keyword evidence="1" id="KW-0175">Coiled coil</keyword>